<dbReference type="InterPro" id="IPR037103">
    <property type="entry name" value="Tubulin/FtsZ-like_C"/>
</dbReference>
<dbReference type="PROSITE" id="PS00227">
    <property type="entry name" value="TUBULIN"/>
    <property type="match status" value="1"/>
</dbReference>
<feature type="domain" description="Tubulin/FtsZ GTPase" evidence="14">
    <location>
        <begin position="47"/>
        <end position="244"/>
    </location>
</feature>
<keyword evidence="10" id="KW-0206">Cytoskeleton</keyword>
<dbReference type="SUPFAM" id="SSF55307">
    <property type="entry name" value="Tubulin C-terminal domain-like"/>
    <property type="match status" value="1"/>
</dbReference>
<evidence type="ECO:0000256" key="6">
    <source>
        <dbReference type="ARBA" id="ARBA00022723"/>
    </source>
</evidence>
<evidence type="ECO:0000313" key="16">
    <source>
        <dbReference type="EMBL" id="CAG9865449.1"/>
    </source>
</evidence>
<dbReference type="Gene3D" id="3.40.50.1440">
    <property type="entry name" value="Tubulin/FtsZ, GTPase domain"/>
    <property type="match status" value="1"/>
</dbReference>
<dbReference type="AlphaFoldDB" id="A0A9N9TXL6"/>
<keyword evidence="6" id="KW-0479">Metal-binding</keyword>
<evidence type="ECO:0000256" key="13">
    <source>
        <dbReference type="SAM" id="MobiDB-lite"/>
    </source>
</evidence>
<evidence type="ECO:0000256" key="2">
    <source>
        <dbReference type="ARBA" id="ARBA00004245"/>
    </source>
</evidence>
<keyword evidence="5 12" id="KW-0493">Microtubule</keyword>
<dbReference type="Gene3D" id="3.30.1330.20">
    <property type="entry name" value="Tubulin/FtsZ, C-terminal domain"/>
    <property type="match status" value="1"/>
</dbReference>
<evidence type="ECO:0000256" key="7">
    <source>
        <dbReference type="ARBA" id="ARBA00022741"/>
    </source>
</evidence>
<keyword evidence="9 12" id="KW-0342">GTP-binding</keyword>
<dbReference type="Proteomes" id="UP001153712">
    <property type="component" value="Chromosome 9"/>
</dbReference>
<evidence type="ECO:0000313" key="17">
    <source>
        <dbReference type="Proteomes" id="UP001153712"/>
    </source>
</evidence>
<comment type="function">
    <text evidence="11 12">Tubulin is the major constituent of microtubules, a cylinder consisting of laterally associated linear protofilaments composed of alpha- and beta-tubulin heterodimers. Microtubules grow by the addition of GTP-tubulin dimers to the microtubule end, where a stabilizing cap forms. Below the cap, tubulin dimers are in GDP-bound state, owing to GTPase activity of alpha-tubulin.</text>
</comment>
<dbReference type="InterPro" id="IPR023123">
    <property type="entry name" value="Tubulin_C"/>
</dbReference>
<dbReference type="InterPro" id="IPR003008">
    <property type="entry name" value="Tubulin_FtsZ_GTPase"/>
</dbReference>
<dbReference type="GO" id="GO:0003924">
    <property type="term" value="F:GTPase activity"/>
    <property type="evidence" value="ECO:0007669"/>
    <property type="project" value="InterPro"/>
</dbReference>
<dbReference type="CDD" id="cd02187">
    <property type="entry name" value="beta_tubulin"/>
    <property type="match status" value="1"/>
</dbReference>
<gene>
    <name evidence="16" type="ORF">PHYEVI_LOCUS11684</name>
</gene>
<evidence type="ECO:0000259" key="15">
    <source>
        <dbReference type="SMART" id="SM00865"/>
    </source>
</evidence>
<protein>
    <recommendedName>
        <fullName evidence="12">Tubulin beta chain</fullName>
    </recommendedName>
</protein>
<dbReference type="PROSITE" id="PS00228">
    <property type="entry name" value="TUBULIN_B_AUTOREG"/>
    <property type="match status" value="1"/>
</dbReference>
<dbReference type="PRINTS" id="PR01161">
    <property type="entry name" value="TUBULIN"/>
</dbReference>
<keyword evidence="8" id="KW-0460">Magnesium</keyword>
<dbReference type="InterPro" id="IPR018316">
    <property type="entry name" value="Tubulin/FtsZ_2-layer-sand-dom"/>
</dbReference>
<evidence type="ECO:0000256" key="10">
    <source>
        <dbReference type="ARBA" id="ARBA00023212"/>
    </source>
</evidence>
<evidence type="ECO:0000259" key="14">
    <source>
        <dbReference type="SMART" id="SM00864"/>
    </source>
</evidence>
<dbReference type="SMART" id="SM00865">
    <property type="entry name" value="Tubulin_C"/>
    <property type="match status" value="1"/>
</dbReference>
<comment type="subcellular location">
    <subcellularLocation>
        <location evidence="2">Cytoplasm</location>
        <location evidence="2">Cytoskeleton</location>
    </subcellularLocation>
</comment>
<dbReference type="FunFam" id="3.40.50.1440:FF:000003">
    <property type="entry name" value="Tubulin beta chain"/>
    <property type="match status" value="1"/>
</dbReference>
<dbReference type="GO" id="GO:0005874">
    <property type="term" value="C:microtubule"/>
    <property type="evidence" value="ECO:0007669"/>
    <property type="project" value="UniProtKB-KW"/>
</dbReference>
<dbReference type="GO" id="GO:0005525">
    <property type="term" value="F:GTP binding"/>
    <property type="evidence" value="ECO:0007669"/>
    <property type="project" value="UniProtKB-UniRule"/>
</dbReference>
<dbReference type="InterPro" id="IPR017975">
    <property type="entry name" value="Tubulin_CS"/>
</dbReference>
<comment type="similarity">
    <text evidence="3 12">Belongs to the tubulin family.</text>
</comment>
<evidence type="ECO:0000256" key="3">
    <source>
        <dbReference type="ARBA" id="ARBA00009636"/>
    </source>
</evidence>
<dbReference type="SUPFAM" id="SSF52490">
    <property type="entry name" value="Tubulin nucleotide-binding domain-like"/>
    <property type="match status" value="1"/>
</dbReference>
<dbReference type="Gene3D" id="1.10.287.600">
    <property type="entry name" value="Helix hairpin bin"/>
    <property type="match status" value="1"/>
</dbReference>
<evidence type="ECO:0000256" key="5">
    <source>
        <dbReference type="ARBA" id="ARBA00022701"/>
    </source>
</evidence>
<comment type="cofactor">
    <cofactor evidence="1">
        <name>Mg(2+)</name>
        <dbReference type="ChEBI" id="CHEBI:18420"/>
    </cofactor>
</comment>
<dbReference type="FunFam" id="3.30.1330.20:FF:000002">
    <property type="entry name" value="Tubulin beta chain"/>
    <property type="match status" value="1"/>
</dbReference>
<dbReference type="EMBL" id="OU900102">
    <property type="protein sequence ID" value="CAG9865449.1"/>
    <property type="molecule type" value="Genomic_DNA"/>
</dbReference>
<sequence>MREIVHVQAGQCGNQIGCKFWEVVSDEHGIQPDGKYAGDSPLQLERINVYYNEASGGNYVPRAVLVDLEPGTMDSARSGPYGRLFRPDNFVFGQSGAGNNWAKGHYTEGAELVDQVMEVIRKEAEGCDCLQGFQLTHSLGGGTGSGMGTLLIAKIREEYPDRIMATFSIVPSPKVSDAVVEPYNATLSMHQLIENTDETFCIDNEALYDIGIRTLKIPAPSYGDLNYLVSLTMSGVTTCLRFPGQLNADLRKLAVNMVPFPRLHFFVPGFAPLTPKASQQYRAVTVAEITQQMFDAKNMMAACDPRNGRYLTAACIFRGRMSMRQVDEQMLNIQNKNSSYFVEWIPNNVKVAVCDIPPRGLKISGTFIGNSTAIQEIFKRVSEQFSAMFRRKAFVHWYTGEGMDEMEFTEAESNMNDLISEYQQYESASIDEDYYEEDDGREEDEMIEETKEM</sequence>
<dbReference type="GO" id="GO:0046872">
    <property type="term" value="F:metal ion binding"/>
    <property type="evidence" value="ECO:0007669"/>
    <property type="project" value="UniProtKB-KW"/>
</dbReference>
<name>A0A9N9TXL6_PHYSR</name>
<feature type="compositionally biased region" description="Acidic residues" evidence="13">
    <location>
        <begin position="430"/>
        <end position="447"/>
    </location>
</feature>
<feature type="region of interest" description="Disordered" evidence="13">
    <location>
        <begin position="430"/>
        <end position="453"/>
    </location>
</feature>
<dbReference type="PRINTS" id="PR01163">
    <property type="entry name" value="BETATUBULIN"/>
</dbReference>
<dbReference type="InterPro" id="IPR000217">
    <property type="entry name" value="Tubulin"/>
</dbReference>
<dbReference type="SMART" id="SM00864">
    <property type="entry name" value="Tubulin"/>
    <property type="match status" value="1"/>
</dbReference>
<keyword evidence="17" id="KW-1185">Reference proteome</keyword>
<evidence type="ECO:0000256" key="12">
    <source>
        <dbReference type="RuleBase" id="RU000352"/>
    </source>
</evidence>
<proteinExistence type="inferred from homology"/>
<organism evidence="16 17">
    <name type="scientific">Phyllotreta striolata</name>
    <name type="common">Striped flea beetle</name>
    <name type="synonym">Crioceris striolata</name>
    <dbReference type="NCBI Taxonomy" id="444603"/>
    <lineage>
        <taxon>Eukaryota</taxon>
        <taxon>Metazoa</taxon>
        <taxon>Ecdysozoa</taxon>
        <taxon>Arthropoda</taxon>
        <taxon>Hexapoda</taxon>
        <taxon>Insecta</taxon>
        <taxon>Pterygota</taxon>
        <taxon>Neoptera</taxon>
        <taxon>Endopterygota</taxon>
        <taxon>Coleoptera</taxon>
        <taxon>Polyphaga</taxon>
        <taxon>Cucujiformia</taxon>
        <taxon>Chrysomeloidea</taxon>
        <taxon>Chrysomelidae</taxon>
        <taxon>Galerucinae</taxon>
        <taxon>Alticini</taxon>
        <taxon>Phyllotreta</taxon>
    </lineage>
</organism>
<reference evidence="16" key="1">
    <citation type="submission" date="2022-01" db="EMBL/GenBank/DDBJ databases">
        <authorList>
            <person name="King R."/>
        </authorList>
    </citation>
    <scope>NUCLEOTIDE SEQUENCE</scope>
</reference>
<comment type="subunit">
    <text evidence="12">Dimer of alpha and beta chains. A typical microtubule is a hollow water-filled tube with an outer diameter of 25 nm and an inner diameter of 15 nM. Alpha-beta heterodimers associate head-to-tail to form protofilaments running lengthwise along the microtubule wall with the beta-tubulin subunit facing the microtubule plus end conferring a structural polarity. Microtubules usually have 13 protofilaments but different protofilament numbers can be found in some organisms and specialized cells.</text>
</comment>
<dbReference type="PANTHER" id="PTHR11588">
    <property type="entry name" value="TUBULIN"/>
    <property type="match status" value="1"/>
</dbReference>
<keyword evidence="7 12" id="KW-0547">Nucleotide-binding</keyword>
<dbReference type="InterPro" id="IPR013838">
    <property type="entry name" value="Beta-tubulin_BS"/>
</dbReference>
<dbReference type="InterPro" id="IPR002453">
    <property type="entry name" value="Beta_tubulin"/>
</dbReference>
<dbReference type="InterPro" id="IPR008280">
    <property type="entry name" value="Tub_FtsZ_C"/>
</dbReference>
<evidence type="ECO:0000256" key="4">
    <source>
        <dbReference type="ARBA" id="ARBA00022490"/>
    </source>
</evidence>
<evidence type="ECO:0000256" key="11">
    <source>
        <dbReference type="ARBA" id="ARBA00034296"/>
    </source>
</evidence>
<dbReference type="GO" id="GO:0005200">
    <property type="term" value="F:structural constituent of cytoskeleton"/>
    <property type="evidence" value="ECO:0007669"/>
    <property type="project" value="InterPro"/>
</dbReference>
<evidence type="ECO:0000256" key="8">
    <source>
        <dbReference type="ARBA" id="ARBA00022842"/>
    </source>
</evidence>
<accession>A0A9N9TXL6</accession>
<dbReference type="InterPro" id="IPR036525">
    <property type="entry name" value="Tubulin/FtsZ_GTPase_sf"/>
</dbReference>
<feature type="domain" description="Tubulin/FtsZ 2-layer sandwich" evidence="15">
    <location>
        <begin position="246"/>
        <end position="383"/>
    </location>
</feature>
<evidence type="ECO:0000256" key="9">
    <source>
        <dbReference type="ARBA" id="ARBA00023134"/>
    </source>
</evidence>
<evidence type="ECO:0000256" key="1">
    <source>
        <dbReference type="ARBA" id="ARBA00001946"/>
    </source>
</evidence>
<dbReference type="OrthoDB" id="6673267at2759"/>
<keyword evidence="4" id="KW-0963">Cytoplasm</keyword>
<dbReference type="Pfam" id="PF03953">
    <property type="entry name" value="Tubulin_C"/>
    <property type="match status" value="1"/>
</dbReference>
<dbReference type="FunFam" id="1.10.287.600:FF:000006">
    <property type="entry name" value="Tubulin beta chain"/>
    <property type="match status" value="1"/>
</dbReference>
<dbReference type="Pfam" id="PF00091">
    <property type="entry name" value="Tubulin"/>
    <property type="match status" value="1"/>
</dbReference>
<dbReference type="GO" id="GO:0007017">
    <property type="term" value="P:microtubule-based process"/>
    <property type="evidence" value="ECO:0007669"/>
    <property type="project" value="InterPro"/>
</dbReference>